<comment type="caution">
    <text evidence="1">The sequence shown here is derived from an EMBL/GenBank/DDBJ whole genome shotgun (WGS) entry which is preliminary data.</text>
</comment>
<protein>
    <submittedName>
        <fullName evidence="1">Uncharacterized protein</fullName>
    </submittedName>
</protein>
<sequence>MFPSSRLFADINCPFSHRGLCGRPHCLYKHAPEMRDMFGASFKSPIVDSAGVQNGYLNALCGAAVSGETKDDCLQELERINKEIETVRHEVEQEQRRLSRYQTVQADSRDSESNLSSKSETAGKNVDASYRLSSCSNQNKTYSRERKYVVDSSKPRTDLEYDPLSNFSAGLRSYSSTCKEQKVKNGLKRARNAAPCNRKKPVTYQAQLSRSPSPEPPDDSNEDGDLIIDIPPSPDKKRGRTSVAGKSLLDKLEDLKDVERVTTLLDSPPATTVEENRVYNNCSVENGQHLSHLYKNKDCENIAVNESVTDLTGCLEDLRSDSQASEKGVETGTESESPRPTVDQQDQNLNSVVVGKEKNKFQVETFQRELPDSVDKMNPLNFSPKNSLFYKAPAVNLGSPCRQLAKQAQTKEQPAPNRDSNQWASAKSVCSVVLNDQKTSSKMPGQVQDKAAVNRAPPETHAGQAEPASGSSKGLALHSLSASSLRNTAESSTSSEQLLVDGDKEEVIIIVSGSDGEDEHNYSDMELSDSDPMEECYRIFMEANNEDKRHEEQPDVSVGAIDVEKPELSVKQQGLPGKKRVAHEAKHTEQPVAKSRPQPQVLVPLRGPAVSGIAFQPFATSKIQQVQQRASILAASVKSGQTIVSSTCSRKPETQCAPSPSIHAPENLQPAAMQNAYINYIPLGTAVIEVGNNLHLILPEGAFPVPVTSTSSPVTSVLTPISQVQTSTAAVRQSYRPPAVTSAQRYRTTAPVLIPAPARKPSLTSAFASAYSSPATSAAPQAAVKSVPTKRKLKQQCEAAKDKVAHDIRQRYVNMFTEEFLKTTPNVNEAFEKALAEERTVYNRSVNKLKYLSIAVNALKRLKNQSAVAAKDENEVNSQRQKGNIPLNLKKLKGNDDMALYESLKDYILTEERLIESNYPVQHPEKPGSATLFADNKKGNVDPLFTLVMSGYALSVLLVKALKRICCRCGATYSVNLSGKHIRKEECNYHYGKGVKNKVPGGVETRYSCCEGVMGAPGCQVFKLHVHDSLSLDGFVSTVPRHPSDTSCPGVYSLDCEMCYTIHGLELSRVTVVNSYLQVVYDTFVRPDNEVIDYNTRFSGISEEDVKGNHTSLREVQETLLSFVNADTILIGHGLETDLCVLKLLHGMVVDTSVVFPHRLGPPHKLTLNNLTAEYLRRIIQESVCGHDTAEDAAACMELMLWKAKEDGKLKK</sequence>
<name>A0ACB8WXS9_9TELE</name>
<accession>A0ACB8WXS9</accession>
<organism evidence="1 2">
    <name type="scientific">Scortum barcoo</name>
    <name type="common">barcoo grunter</name>
    <dbReference type="NCBI Taxonomy" id="214431"/>
    <lineage>
        <taxon>Eukaryota</taxon>
        <taxon>Metazoa</taxon>
        <taxon>Chordata</taxon>
        <taxon>Craniata</taxon>
        <taxon>Vertebrata</taxon>
        <taxon>Euteleostomi</taxon>
        <taxon>Actinopterygii</taxon>
        <taxon>Neopterygii</taxon>
        <taxon>Teleostei</taxon>
        <taxon>Neoteleostei</taxon>
        <taxon>Acanthomorphata</taxon>
        <taxon>Eupercaria</taxon>
        <taxon>Centrarchiformes</taxon>
        <taxon>Terapontoidei</taxon>
        <taxon>Terapontidae</taxon>
        <taxon>Scortum</taxon>
    </lineage>
</organism>
<evidence type="ECO:0000313" key="2">
    <source>
        <dbReference type="Proteomes" id="UP000831701"/>
    </source>
</evidence>
<dbReference type="EMBL" id="CM041535">
    <property type="protein sequence ID" value="KAI3372619.1"/>
    <property type="molecule type" value="Genomic_DNA"/>
</dbReference>
<reference evidence="1" key="1">
    <citation type="submission" date="2022-04" db="EMBL/GenBank/DDBJ databases">
        <title>Jade perch genome.</title>
        <authorList>
            <person name="Chao B."/>
        </authorList>
    </citation>
    <scope>NUCLEOTIDE SEQUENCE</scope>
    <source>
        <strain evidence="1">CB-2022</strain>
    </source>
</reference>
<evidence type="ECO:0000313" key="1">
    <source>
        <dbReference type="EMBL" id="KAI3372619.1"/>
    </source>
</evidence>
<dbReference type="Proteomes" id="UP000831701">
    <property type="component" value="Chromosome 5"/>
</dbReference>
<keyword evidence="2" id="KW-1185">Reference proteome</keyword>
<proteinExistence type="predicted"/>
<gene>
    <name evidence="1" type="ORF">L3Q82_023090</name>
</gene>